<organism evidence="2 3">
    <name type="scientific">Qipengyuania soli</name>
    <dbReference type="NCBI Taxonomy" id="2782568"/>
    <lineage>
        <taxon>Bacteria</taxon>
        <taxon>Pseudomonadati</taxon>
        <taxon>Pseudomonadota</taxon>
        <taxon>Alphaproteobacteria</taxon>
        <taxon>Sphingomonadales</taxon>
        <taxon>Erythrobacteraceae</taxon>
        <taxon>Qipengyuania</taxon>
    </lineage>
</organism>
<dbReference type="RefSeq" id="WP_200982199.1">
    <property type="nucleotide sequence ID" value="NZ_CP064654.1"/>
</dbReference>
<gene>
    <name evidence="2" type="ORF">IRL76_00610</name>
</gene>
<dbReference type="EMBL" id="CP064654">
    <property type="protein sequence ID" value="QPC99123.1"/>
    <property type="molecule type" value="Genomic_DNA"/>
</dbReference>
<evidence type="ECO:0000313" key="3">
    <source>
        <dbReference type="Proteomes" id="UP000594459"/>
    </source>
</evidence>
<dbReference type="AlphaFoldDB" id="A0A7S8ISS6"/>
<evidence type="ECO:0000313" key="2">
    <source>
        <dbReference type="EMBL" id="QPC99123.1"/>
    </source>
</evidence>
<feature type="region of interest" description="Disordered" evidence="1">
    <location>
        <begin position="133"/>
        <end position="155"/>
    </location>
</feature>
<name>A0A7S8ISS6_9SPHN</name>
<reference evidence="2 3" key="1">
    <citation type="submission" date="2020-11" db="EMBL/GenBank/DDBJ databases">
        <title>The genome sequence of Erythrobacter sp. 6D36.</title>
        <authorList>
            <person name="Liu Y."/>
        </authorList>
    </citation>
    <scope>NUCLEOTIDE SEQUENCE [LARGE SCALE GENOMIC DNA]</scope>
    <source>
        <strain evidence="2 3">6D36</strain>
    </source>
</reference>
<keyword evidence="3" id="KW-1185">Reference proteome</keyword>
<feature type="region of interest" description="Disordered" evidence="1">
    <location>
        <begin position="1"/>
        <end position="52"/>
    </location>
</feature>
<dbReference type="Proteomes" id="UP000594459">
    <property type="component" value="Chromosome"/>
</dbReference>
<dbReference type="KEGG" id="qso:IRL76_00610"/>
<accession>A0A7S8ISS6</accession>
<evidence type="ECO:0000256" key="1">
    <source>
        <dbReference type="SAM" id="MobiDB-lite"/>
    </source>
</evidence>
<feature type="compositionally biased region" description="Basic and acidic residues" evidence="1">
    <location>
        <begin position="37"/>
        <end position="51"/>
    </location>
</feature>
<sequence>MTTPKSKSPNKARSKKPEPARTNAIRSGVRAQAANAKRADSEERDHSKDPAIDEAVADAVRSSYDTLAKTIAQGREAAEKFRQGQYNMRQVPHDVETMILRLLDLARQLSGTTIDIVEQLLHQMTAVATLPEPGATKVPSFREHGKGKHKGHGDEASGLLLTVRIKGAKEGAKDQHAMLQRPKKPTRPEQLSVTPLTTRDGKAKLPGKVEFSFDVSIMGLVATVPVPSGQPAGTYVGQIYAGDQDEPLGLMVLKVG</sequence>
<protein>
    <submittedName>
        <fullName evidence="2">Uncharacterized protein</fullName>
    </submittedName>
</protein>
<proteinExistence type="predicted"/>